<dbReference type="AlphaFoldDB" id="A0A086Y1P7"/>
<dbReference type="OrthoDB" id="7691146at2"/>
<feature type="compositionally biased region" description="Basic and acidic residues" evidence="1">
    <location>
        <begin position="50"/>
        <end position="67"/>
    </location>
</feature>
<dbReference type="RefSeq" id="WP_036636240.1">
    <property type="nucleotide sequence ID" value="NZ_JFZB01000007.1"/>
</dbReference>
<dbReference type="EMBL" id="JFZB01000007">
    <property type="protein sequence ID" value="KFI28197.1"/>
    <property type="molecule type" value="Genomic_DNA"/>
</dbReference>
<evidence type="ECO:0000313" key="2">
    <source>
        <dbReference type="EMBL" id="KFI28197.1"/>
    </source>
</evidence>
<feature type="compositionally biased region" description="Low complexity" evidence="1">
    <location>
        <begin position="117"/>
        <end position="127"/>
    </location>
</feature>
<dbReference type="eggNOG" id="ENOG502ZWJW">
    <property type="taxonomic scope" value="Bacteria"/>
</dbReference>
<name>A0A086Y1P7_9RHOB</name>
<feature type="region of interest" description="Disordered" evidence="1">
    <location>
        <begin position="1"/>
        <end position="100"/>
    </location>
</feature>
<dbReference type="Proteomes" id="UP000028824">
    <property type="component" value="Unassembled WGS sequence"/>
</dbReference>
<accession>A0A086Y1P7</accession>
<feature type="compositionally biased region" description="Polar residues" evidence="1">
    <location>
        <begin position="142"/>
        <end position="160"/>
    </location>
</feature>
<gene>
    <name evidence="2" type="ORF">CG50_15025</name>
</gene>
<comment type="caution">
    <text evidence="2">The sequence shown here is derived from an EMBL/GenBank/DDBJ whole genome shotgun (WGS) entry which is preliminary data.</text>
</comment>
<evidence type="ECO:0000256" key="1">
    <source>
        <dbReference type="SAM" id="MobiDB-lite"/>
    </source>
</evidence>
<proteinExistence type="predicted"/>
<organism evidence="2 3">
    <name type="scientific">Paenirhodobacter enshiensis</name>
    <dbReference type="NCBI Taxonomy" id="1105367"/>
    <lineage>
        <taxon>Bacteria</taxon>
        <taxon>Pseudomonadati</taxon>
        <taxon>Pseudomonadota</taxon>
        <taxon>Alphaproteobacteria</taxon>
        <taxon>Rhodobacterales</taxon>
        <taxon>Rhodobacter group</taxon>
        <taxon>Paenirhodobacter</taxon>
    </lineage>
</organism>
<evidence type="ECO:0000313" key="3">
    <source>
        <dbReference type="Proteomes" id="UP000028824"/>
    </source>
</evidence>
<sequence length="175" mass="17806">MDRISALLPMSGWTAVVQPAESGPPPATRVEPVAAAMPTGGGLGTGVDTRAGRERDGSRDSNRESARDTGPPRSQTGPRIDPDAPSGPPPAFDVSPLEAELERLNLAATASLTRTQAASSGDAGSSGPLKTAPGDAGETPATEVSATPPSNSHFTRSDGWTGTEDPVRATLDVLR</sequence>
<keyword evidence="3" id="KW-1185">Reference proteome</keyword>
<reference evidence="2 3" key="1">
    <citation type="submission" date="2014-03" db="EMBL/GenBank/DDBJ databases">
        <title>Genome of Paenirhodobacter enshiensis DW2-9.</title>
        <authorList>
            <person name="Wang D."/>
            <person name="Wang G."/>
        </authorList>
    </citation>
    <scope>NUCLEOTIDE SEQUENCE [LARGE SCALE GENOMIC DNA]</scope>
    <source>
        <strain evidence="2 3">DW2-9</strain>
    </source>
</reference>
<feature type="region of interest" description="Disordered" evidence="1">
    <location>
        <begin position="112"/>
        <end position="175"/>
    </location>
</feature>
<protein>
    <submittedName>
        <fullName evidence="2">Uncharacterized protein</fullName>
    </submittedName>
</protein>